<feature type="transmembrane region" description="Helical" evidence="1">
    <location>
        <begin position="38"/>
        <end position="56"/>
    </location>
</feature>
<evidence type="ECO:0000313" key="2">
    <source>
        <dbReference type="EMBL" id="KAK7336657.1"/>
    </source>
</evidence>
<gene>
    <name evidence="2" type="ORF">VNO77_17203</name>
</gene>
<protein>
    <submittedName>
        <fullName evidence="2">Uncharacterized protein</fullName>
    </submittedName>
</protein>
<evidence type="ECO:0000313" key="3">
    <source>
        <dbReference type="Proteomes" id="UP001367508"/>
    </source>
</evidence>
<feature type="transmembrane region" description="Helical" evidence="1">
    <location>
        <begin position="7"/>
        <end position="26"/>
    </location>
</feature>
<accession>A0AAN9LIJ3</accession>
<comment type="caution">
    <text evidence="2">The sequence shown here is derived from an EMBL/GenBank/DDBJ whole genome shotgun (WGS) entry which is preliminary data.</text>
</comment>
<keyword evidence="1" id="KW-1133">Transmembrane helix</keyword>
<keyword evidence="3" id="KW-1185">Reference proteome</keyword>
<sequence>MIIIFQHLCKCFLLLYCLIFMKYSPFTNFGKRVHNPTLHSPTIVGASVLFVLYLSAEDRRPISWGMVNGNSGCLFLLSIMQGQGSNAFSYTVSDSVRNEM</sequence>
<dbReference type="Proteomes" id="UP001367508">
    <property type="component" value="Unassembled WGS sequence"/>
</dbReference>
<dbReference type="AlphaFoldDB" id="A0AAN9LIJ3"/>
<keyword evidence="1" id="KW-0812">Transmembrane</keyword>
<dbReference type="EMBL" id="JAYMYQ010000004">
    <property type="protein sequence ID" value="KAK7336657.1"/>
    <property type="molecule type" value="Genomic_DNA"/>
</dbReference>
<evidence type="ECO:0000256" key="1">
    <source>
        <dbReference type="SAM" id="Phobius"/>
    </source>
</evidence>
<name>A0AAN9LIJ3_CANGL</name>
<organism evidence="2 3">
    <name type="scientific">Canavalia gladiata</name>
    <name type="common">Sword bean</name>
    <name type="synonym">Dolichos gladiatus</name>
    <dbReference type="NCBI Taxonomy" id="3824"/>
    <lineage>
        <taxon>Eukaryota</taxon>
        <taxon>Viridiplantae</taxon>
        <taxon>Streptophyta</taxon>
        <taxon>Embryophyta</taxon>
        <taxon>Tracheophyta</taxon>
        <taxon>Spermatophyta</taxon>
        <taxon>Magnoliopsida</taxon>
        <taxon>eudicotyledons</taxon>
        <taxon>Gunneridae</taxon>
        <taxon>Pentapetalae</taxon>
        <taxon>rosids</taxon>
        <taxon>fabids</taxon>
        <taxon>Fabales</taxon>
        <taxon>Fabaceae</taxon>
        <taxon>Papilionoideae</taxon>
        <taxon>50 kb inversion clade</taxon>
        <taxon>NPAAA clade</taxon>
        <taxon>indigoferoid/millettioid clade</taxon>
        <taxon>Phaseoleae</taxon>
        <taxon>Canavalia</taxon>
    </lineage>
</organism>
<reference evidence="2 3" key="1">
    <citation type="submission" date="2024-01" db="EMBL/GenBank/DDBJ databases">
        <title>The genomes of 5 underutilized Papilionoideae crops provide insights into root nodulation and disease resistanc.</title>
        <authorList>
            <person name="Jiang F."/>
        </authorList>
    </citation>
    <scope>NUCLEOTIDE SEQUENCE [LARGE SCALE GENOMIC DNA]</scope>
    <source>
        <strain evidence="2">LVBAO_FW01</strain>
        <tissue evidence="2">Leaves</tissue>
    </source>
</reference>
<keyword evidence="1" id="KW-0472">Membrane</keyword>
<proteinExistence type="predicted"/>